<evidence type="ECO:0000313" key="2">
    <source>
        <dbReference type="Proteomes" id="UP000719412"/>
    </source>
</evidence>
<comment type="caution">
    <text evidence="1">The sequence shown here is derived from an EMBL/GenBank/DDBJ whole genome shotgun (WGS) entry which is preliminary data.</text>
</comment>
<keyword evidence="2" id="KW-1185">Reference proteome</keyword>
<gene>
    <name evidence="1" type="ORF">GEV33_002411</name>
</gene>
<proteinExistence type="predicted"/>
<reference evidence="1" key="2">
    <citation type="submission" date="2021-08" db="EMBL/GenBank/DDBJ databases">
        <authorList>
            <person name="Eriksson T."/>
        </authorList>
    </citation>
    <scope>NUCLEOTIDE SEQUENCE</scope>
    <source>
        <strain evidence="1">Stoneville</strain>
        <tissue evidence="1">Whole head</tissue>
    </source>
</reference>
<protein>
    <submittedName>
        <fullName evidence="1">Uncharacterized protein</fullName>
    </submittedName>
</protein>
<accession>A0A8J6HT91</accession>
<name>A0A8J6HT91_TENMO</name>
<evidence type="ECO:0000313" key="1">
    <source>
        <dbReference type="EMBL" id="KAH0820379.1"/>
    </source>
</evidence>
<organism evidence="1 2">
    <name type="scientific">Tenebrio molitor</name>
    <name type="common">Yellow mealworm beetle</name>
    <dbReference type="NCBI Taxonomy" id="7067"/>
    <lineage>
        <taxon>Eukaryota</taxon>
        <taxon>Metazoa</taxon>
        <taxon>Ecdysozoa</taxon>
        <taxon>Arthropoda</taxon>
        <taxon>Hexapoda</taxon>
        <taxon>Insecta</taxon>
        <taxon>Pterygota</taxon>
        <taxon>Neoptera</taxon>
        <taxon>Endopterygota</taxon>
        <taxon>Coleoptera</taxon>
        <taxon>Polyphaga</taxon>
        <taxon>Cucujiformia</taxon>
        <taxon>Tenebrionidae</taxon>
        <taxon>Tenebrio</taxon>
    </lineage>
</organism>
<dbReference type="AlphaFoldDB" id="A0A8J6HT91"/>
<dbReference type="Proteomes" id="UP000719412">
    <property type="component" value="Unassembled WGS sequence"/>
</dbReference>
<sequence length="137" mass="15209">MSDISDSENKVDILEETLNVGGKVGRLQEPCEFPESANILSSTSVYTNEEFSKPTISICNQEDKENAGYENFDNANVAASLLMLFHCSSKESRLQEPFHAPQSPNFYPSNVGSSKSLRHLTRYGCSALDLYPPNRPD</sequence>
<reference evidence="1" key="1">
    <citation type="journal article" date="2020" name="J Insects Food Feed">
        <title>The yellow mealworm (Tenebrio molitor) genome: a resource for the emerging insects as food and feed industry.</title>
        <authorList>
            <person name="Eriksson T."/>
            <person name="Andere A."/>
            <person name="Kelstrup H."/>
            <person name="Emery V."/>
            <person name="Picard C."/>
        </authorList>
    </citation>
    <scope>NUCLEOTIDE SEQUENCE</scope>
    <source>
        <strain evidence="1">Stoneville</strain>
        <tissue evidence="1">Whole head</tissue>
    </source>
</reference>
<dbReference type="EMBL" id="JABDTM020012019">
    <property type="protein sequence ID" value="KAH0820379.1"/>
    <property type="molecule type" value="Genomic_DNA"/>
</dbReference>